<evidence type="ECO:0000256" key="7">
    <source>
        <dbReference type="ARBA" id="ARBA00022679"/>
    </source>
</evidence>
<keyword evidence="7 10" id="KW-0808">Transferase</keyword>
<dbReference type="Pfam" id="PF02277">
    <property type="entry name" value="DBI_PRT"/>
    <property type="match status" value="1"/>
</dbReference>
<dbReference type="InterPro" id="IPR023195">
    <property type="entry name" value="Nict_dMeBzImd_PRibTrfase_N"/>
</dbReference>
<comment type="similarity">
    <text evidence="2">Belongs to the CobT family.</text>
</comment>
<dbReference type="EC" id="2.4.2.21" evidence="3"/>
<proteinExistence type="inferred from homology"/>
<organism evidence="10 11">
    <name type="scientific">Piscinibacter koreensis</name>
    <dbReference type="NCBI Taxonomy" id="2742824"/>
    <lineage>
        <taxon>Bacteria</taxon>
        <taxon>Pseudomonadati</taxon>
        <taxon>Pseudomonadota</taxon>
        <taxon>Betaproteobacteria</taxon>
        <taxon>Burkholderiales</taxon>
        <taxon>Sphaerotilaceae</taxon>
        <taxon>Piscinibacter</taxon>
    </lineage>
</organism>
<evidence type="ECO:0000313" key="10">
    <source>
        <dbReference type="EMBL" id="NUZ05747.1"/>
    </source>
</evidence>
<evidence type="ECO:0000313" key="11">
    <source>
        <dbReference type="Proteomes" id="UP000529637"/>
    </source>
</evidence>
<evidence type="ECO:0000256" key="4">
    <source>
        <dbReference type="ARBA" id="ARBA00015486"/>
    </source>
</evidence>
<dbReference type="Gene3D" id="1.10.1610.10">
    <property type="match status" value="1"/>
</dbReference>
<gene>
    <name evidence="10" type="ORF">HQN59_08220</name>
</gene>
<evidence type="ECO:0000256" key="5">
    <source>
        <dbReference type="ARBA" id="ARBA00022573"/>
    </source>
</evidence>
<dbReference type="GO" id="GO:0009236">
    <property type="term" value="P:cobalamin biosynthetic process"/>
    <property type="evidence" value="ECO:0007669"/>
    <property type="project" value="UniProtKB-KW"/>
</dbReference>
<keyword evidence="6 10" id="KW-0328">Glycosyltransferase</keyword>
<accession>A0A7Y6TW80</accession>
<dbReference type="PANTHER" id="PTHR43463">
    <property type="entry name" value="NICOTINATE-NUCLEOTIDE--DIMETHYLBENZIMIDAZOLE PHOSPHORIBOSYLTRANSFERASE"/>
    <property type="match status" value="1"/>
</dbReference>
<comment type="caution">
    <text evidence="10">The sequence shown here is derived from an EMBL/GenBank/DDBJ whole genome shotgun (WGS) entry which is preliminary data.</text>
</comment>
<evidence type="ECO:0000256" key="1">
    <source>
        <dbReference type="ARBA" id="ARBA00005049"/>
    </source>
</evidence>
<dbReference type="GO" id="GO:0008939">
    <property type="term" value="F:nicotinate-nucleotide-dimethylbenzimidazole phosphoribosyltransferase activity"/>
    <property type="evidence" value="ECO:0007669"/>
    <property type="project" value="UniProtKB-EC"/>
</dbReference>
<keyword evidence="11" id="KW-1185">Reference proteome</keyword>
<name>A0A7Y6TW80_9BURK</name>
<evidence type="ECO:0000256" key="9">
    <source>
        <dbReference type="ARBA" id="ARBA00047340"/>
    </source>
</evidence>
<dbReference type="InterPro" id="IPR036087">
    <property type="entry name" value="Nict_dMeBzImd_PRibTrfase_sf"/>
</dbReference>
<dbReference type="RefSeq" id="WP_176067988.1">
    <property type="nucleotide sequence ID" value="NZ_JABWMJ010000003.1"/>
</dbReference>
<evidence type="ECO:0000256" key="8">
    <source>
        <dbReference type="ARBA" id="ARBA00030686"/>
    </source>
</evidence>
<dbReference type="Proteomes" id="UP000529637">
    <property type="component" value="Unassembled WGS sequence"/>
</dbReference>
<protein>
    <recommendedName>
        <fullName evidence="4">Nicotinate-nucleotide--dimethylbenzimidazole phosphoribosyltransferase</fullName>
        <ecNumber evidence="3">2.4.2.21</ecNumber>
    </recommendedName>
    <alternativeName>
        <fullName evidence="8">N(1)-alpha-phosphoribosyltransferase</fullName>
    </alternativeName>
</protein>
<dbReference type="PANTHER" id="PTHR43463:SF1">
    <property type="entry name" value="NICOTINATE-NUCLEOTIDE--DIMETHYLBENZIMIDAZOLE PHOSPHORIBOSYLTRANSFERASE"/>
    <property type="match status" value="1"/>
</dbReference>
<evidence type="ECO:0000256" key="3">
    <source>
        <dbReference type="ARBA" id="ARBA00011991"/>
    </source>
</evidence>
<dbReference type="Gene3D" id="3.40.50.10210">
    <property type="match status" value="1"/>
</dbReference>
<dbReference type="CDD" id="cd02439">
    <property type="entry name" value="DMB-PRT_CobT"/>
    <property type="match status" value="1"/>
</dbReference>
<dbReference type="SUPFAM" id="SSF52733">
    <property type="entry name" value="Nicotinate mononucleotide:5,6-dimethylbenzimidazole phosphoribosyltransferase (CobT)"/>
    <property type="match status" value="1"/>
</dbReference>
<evidence type="ECO:0000256" key="2">
    <source>
        <dbReference type="ARBA" id="ARBA00007110"/>
    </source>
</evidence>
<sequence>MSSAAALIAPTADARLAAALMARLRRHARFGSIGELEPIALRLGMVQATLEPRLESPRLLVFAADHGLALEGRQPGDPRDGTHALRSLLDGSALAATFARVNGVELTVVDSGISESFTHPRLLSRKIGHGTRNARVAAAMSVEQAHAAIRAGMEIADTLRGSVIACAGIGNGAPASAALVLSCLSGVPVHDFVDSAPGTLDLPLEQLAGLLESARARHAQRSDPVEVLAAVGGYEIAMMAGVMLAAASRRRVIVPDGSAACAALRVAASIAPAVLEYCLFARSNWHPGLDRALELFDAQPMPSAIVDAMDGTGATLAWPFIRAAAALLGSVDG</sequence>
<comment type="pathway">
    <text evidence="1">Nucleoside biosynthesis; alpha-ribazole biosynthesis; alpha-ribazole from 5,6-dimethylbenzimidazole: step 1/2.</text>
</comment>
<dbReference type="UniPathway" id="UPA00061">
    <property type="reaction ID" value="UER00516"/>
</dbReference>
<dbReference type="EMBL" id="JABWMJ010000003">
    <property type="protein sequence ID" value="NUZ05747.1"/>
    <property type="molecule type" value="Genomic_DNA"/>
</dbReference>
<evidence type="ECO:0000256" key="6">
    <source>
        <dbReference type="ARBA" id="ARBA00022676"/>
    </source>
</evidence>
<keyword evidence="5" id="KW-0169">Cobalamin biosynthesis</keyword>
<reference evidence="10 11" key="1">
    <citation type="submission" date="2020-06" db="EMBL/GenBank/DDBJ databases">
        <title>Schlegella sp. ID0723 isolated from air conditioner.</title>
        <authorList>
            <person name="Kim D.Y."/>
            <person name="Kim D.-U."/>
        </authorList>
    </citation>
    <scope>NUCLEOTIDE SEQUENCE [LARGE SCALE GENOMIC DNA]</scope>
    <source>
        <strain evidence="10 11">ID0723</strain>
    </source>
</reference>
<dbReference type="AlphaFoldDB" id="A0A7Y6TW80"/>
<comment type="catalytic activity">
    <reaction evidence="9">
        <text>5,6-dimethylbenzimidazole + nicotinate beta-D-ribonucleotide = alpha-ribazole 5'-phosphate + nicotinate + H(+)</text>
        <dbReference type="Rhea" id="RHEA:11196"/>
        <dbReference type="ChEBI" id="CHEBI:15378"/>
        <dbReference type="ChEBI" id="CHEBI:15890"/>
        <dbReference type="ChEBI" id="CHEBI:32544"/>
        <dbReference type="ChEBI" id="CHEBI:57502"/>
        <dbReference type="ChEBI" id="CHEBI:57918"/>
        <dbReference type="EC" id="2.4.2.21"/>
    </reaction>
</comment>
<dbReference type="InterPro" id="IPR003200">
    <property type="entry name" value="Nict_dMeBzImd_PRibTrfase"/>
</dbReference>